<dbReference type="Proteomes" id="UP000184418">
    <property type="component" value="Unassembled WGS sequence"/>
</dbReference>
<dbReference type="AlphaFoldDB" id="A0A1M6LD60"/>
<sequence>MPDPLLLPHPRRRASLLVRGLLAALLVFVIFVLGIYSEAVLDSADHLWHALLELAGAGAAPASQQRVSDLVTRRSLVSVGAYSLLYTGSCLLLLTLALPSRQRMYLALRFYAAVFVACAGLVVLGKLAGDVAWAYRLARRLIDFIVSPLPVIILIPLLRWQGSKEE</sequence>
<accession>A0A1M6LD60</accession>
<evidence type="ECO:0000256" key="1">
    <source>
        <dbReference type="SAM" id="Phobius"/>
    </source>
</evidence>
<feature type="transmembrane region" description="Helical" evidence="1">
    <location>
        <begin position="16"/>
        <end position="36"/>
    </location>
</feature>
<evidence type="ECO:0000313" key="3">
    <source>
        <dbReference type="Proteomes" id="UP000184418"/>
    </source>
</evidence>
<dbReference type="OrthoDB" id="884498at2"/>
<proteinExistence type="predicted"/>
<keyword evidence="1" id="KW-1133">Transmembrane helix</keyword>
<protein>
    <recommendedName>
        <fullName evidence="4">Exosortase F-associated protein</fullName>
    </recommendedName>
</protein>
<dbReference type="STRING" id="1121955.SAMN02745146_3718"/>
<evidence type="ECO:0000313" key="2">
    <source>
        <dbReference type="EMBL" id="SHJ69112.1"/>
    </source>
</evidence>
<keyword evidence="1" id="KW-0812">Transmembrane</keyword>
<feature type="transmembrane region" description="Helical" evidence="1">
    <location>
        <begin position="79"/>
        <end position="98"/>
    </location>
</feature>
<name>A0A1M6LD60_9BACT</name>
<evidence type="ECO:0008006" key="4">
    <source>
        <dbReference type="Google" id="ProtNLM"/>
    </source>
</evidence>
<feature type="transmembrane region" description="Helical" evidence="1">
    <location>
        <begin position="141"/>
        <end position="160"/>
    </location>
</feature>
<feature type="transmembrane region" description="Helical" evidence="1">
    <location>
        <begin position="110"/>
        <end position="129"/>
    </location>
</feature>
<keyword evidence="3" id="KW-1185">Reference proteome</keyword>
<reference evidence="2 3" key="1">
    <citation type="submission" date="2016-11" db="EMBL/GenBank/DDBJ databases">
        <authorList>
            <person name="Jaros S."/>
            <person name="Januszkiewicz K."/>
            <person name="Wedrychowicz H."/>
        </authorList>
    </citation>
    <scope>NUCLEOTIDE SEQUENCE [LARGE SCALE GENOMIC DNA]</scope>
    <source>
        <strain evidence="2 3">DSM 21074</strain>
    </source>
</reference>
<dbReference type="RefSeq" id="WP_143164235.1">
    <property type="nucleotide sequence ID" value="NZ_FQYN01000009.1"/>
</dbReference>
<dbReference type="EMBL" id="FQYN01000009">
    <property type="protein sequence ID" value="SHJ69112.1"/>
    <property type="molecule type" value="Genomic_DNA"/>
</dbReference>
<dbReference type="NCBIfam" id="NF046082">
    <property type="entry name" value="assoc_w_XrtX"/>
    <property type="match status" value="1"/>
</dbReference>
<organism evidence="2 3">
    <name type="scientific">Hymenobacter daecheongensis DSM 21074</name>
    <dbReference type="NCBI Taxonomy" id="1121955"/>
    <lineage>
        <taxon>Bacteria</taxon>
        <taxon>Pseudomonadati</taxon>
        <taxon>Bacteroidota</taxon>
        <taxon>Cytophagia</taxon>
        <taxon>Cytophagales</taxon>
        <taxon>Hymenobacteraceae</taxon>
        <taxon>Hymenobacter</taxon>
    </lineage>
</organism>
<keyword evidence="1" id="KW-0472">Membrane</keyword>
<gene>
    <name evidence="2" type="ORF">SAMN02745146_3718</name>
</gene>